<protein>
    <submittedName>
        <fullName evidence="7">2OG-Fe(II) oxygenase</fullName>
    </submittedName>
</protein>
<accession>A0ABT0YPF4</accession>
<dbReference type="PANTHER" id="PTHR10869:SF241">
    <property type="entry name" value="FE2OG DIOXYGENASE DOMAIN-CONTAINING PROTEIN"/>
    <property type="match status" value="1"/>
</dbReference>
<reference evidence="7" key="1">
    <citation type="submission" date="2022-05" db="EMBL/GenBank/DDBJ databases">
        <title>Schlegelella sp. nov., isolated from mangrove soil.</title>
        <authorList>
            <person name="Liu Y."/>
            <person name="Ge X."/>
            <person name="Liu W."/>
        </authorList>
    </citation>
    <scope>NUCLEOTIDE SEQUENCE</scope>
    <source>
        <strain evidence="7">S2-27</strain>
    </source>
</reference>
<dbReference type="Gene3D" id="2.60.120.620">
    <property type="entry name" value="q2cbj1_9rhob like domain"/>
    <property type="match status" value="1"/>
</dbReference>
<keyword evidence="4" id="KW-0560">Oxidoreductase</keyword>
<comment type="cofactor">
    <cofactor evidence="1">
        <name>L-ascorbate</name>
        <dbReference type="ChEBI" id="CHEBI:38290"/>
    </cofactor>
</comment>
<dbReference type="SUPFAM" id="SSF51197">
    <property type="entry name" value="Clavaminate synthase-like"/>
    <property type="match status" value="1"/>
</dbReference>
<dbReference type="InterPro" id="IPR044862">
    <property type="entry name" value="Pro_4_hyd_alph_FE2OG_OXY"/>
</dbReference>
<evidence type="ECO:0000313" key="8">
    <source>
        <dbReference type="Proteomes" id="UP001165541"/>
    </source>
</evidence>
<feature type="domain" description="Prolyl 4-hydroxylase alpha subunit" evidence="6">
    <location>
        <begin position="40"/>
        <end position="209"/>
    </location>
</feature>
<name>A0ABT0YPF4_9BURK</name>
<evidence type="ECO:0000256" key="4">
    <source>
        <dbReference type="ARBA" id="ARBA00023002"/>
    </source>
</evidence>
<dbReference type="Proteomes" id="UP001165541">
    <property type="component" value="Unassembled WGS sequence"/>
</dbReference>
<dbReference type="Pfam" id="PF13640">
    <property type="entry name" value="2OG-FeII_Oxy_3"/>
    <property type="match status" value="1"/>
</dbReference>
<evidence type="ECO:0000313" key="7">
    <source>
        <dbReference type="EMBL" id="MCM5680548.1"/>
    </source>
</evidence>
<organism evidence="7 8">
    <name type="scientific">Caldimonas mangrovi</name>
    <dbReference type="NCBI Taxonomy" id="2944811"/>
    <lineage>
        <taxon>Bacteria</taxon>
        <taxon>Pseudomonadati</taxon>
        <taxon>Pseudomonadota</taxon>
        <taxon>Betaproteobacteria</taxon>
        <taxon>Burkholderiales</taxon>
        <taxon>Sphaerotilaceae</taxon>
        <taxon>Caldimonas</taxon>
    </lineage>
</organism>
<keyword evidence="2" id="KW-0479">Metal-binding</keyword>
<keyword evidence="8" id="KW-1185">Reference proteome</keyword>
<evidence type="ECO:0000259" key="6">
    <source>
        <dbReference type="SMART" id="SM00702"/>
    </source>
</evidence>
<dbReference type="InterPro" id="IPR006620">
    <property type="entry name" value="Pro_4_hyd_alph"/>
</dbReference>
<evidence type="ECO:0000256" key="1">
    <source>
        <dbReference type="ARBA" id="ARBA00001961"/>
    </source>
</evidence>
<comment type="caution">
    <text evidence="7">The sequence shown here is derived from an EMBL/GenBank/DDBJ whole genome shotgun (WGS) entry which is preliminary data.</text>
</comment>
<dbReference type="InterPro" id="IPR045054">
    <property type="entry name" value="P4HA-like"/>
</dbReference>
<evidence type="ECO:0000256" key="2">
    <source>
        <dbReference type="ARBA" id="ARBA00022723"/>
    </source>
</evidence>
<keyword evidence="5" id="KW-0408">Iron</keyword>
<evidence type="ECO:0000256" key="5">
    <source>
        <dbReference type="ARBA" id="ARBA00023004"/>
    </source>
</evidence>
<evidence type="ECO:0000256" key="3">
    <source>
        <dbReference type="ARBA" id="ARBA00022964"/>
    </source>
</evidence>
<dbReference type="EMBL" id="JAMKFE010000007">
    <property type="protein sequence ID" value="MCM5680548.1"/>
    <property type="molecule type" value="Genomic_DNA"/>
</dbReference>
<gene>
    <name evidence="7" type="ORF">M8A51_13530</name>
</gene>
<keyword evidence="3" id="KW-0223">Dioxygenase</keyword>
<dbReference type="PANTHER" id="PTHR10869">
    <property type="entry name" value="PROLYL 4-HYDROXYLASE ALPHA SUBUNIT"/>
    <property type="match status" value="1"/>
</dbReference>
<proteinExistence type="predicted"/>
<sequence>MLHVEPAVGPALLWHFTRRTSKVVRLQQRIRIMQVDRFGAGVLAISGFLSKDECKRFISLSEETGYEEASVHTDAGERVFREARNNDRIIFDDPSLAHRLYQRALPYLPSVVDGWQPSGFNERMRYYRYEQQQQFTWHQDGTYRRTEREESFLTFLMYLNENFKGGETAFGWDSIRPKQGMAVVFPHRLRHMGAAVTEGVKYVLRTDVMYARPLSPRTE</sequence>
<dbReference type="SMART" id="SM00702">
    <property type="entry name" value="P4Hc"/>
    <property type="match status" value="1"/>
</dbReference>